<proteinExistence type="predicted"/>
<dbReference type="WBParaSite" id="nRc.2.0.1.t21522-RA">
    <property type="protein sequence ID" value="nRc.2.0.1.t21522-RA"/>
    <property type="gene ID" value="nRc.2.0.1.g21522"/>
</dbReference>
<protein>
    <submittedName>
        <fullName evidence="2">Uncharacterized protein</fullName>
    </submittedName>
</protein>
<dbReference type="Proteomes" id="UP000887565">
    <property type="component" value="Unplaced"/>
</dbReference>
<evidence type="ECO:0000313" key="2">
    <source>
        <dbReference type="WBParaSite" id="nRc.2.0.1.t21522-RA"/>
    </source>
</evidence>
<accession>A0A915J4Y1</accession>
<organism evidence="1 2">
    <name type="scientific">Romanomermis culicivorax</name>
    <name type="common">Nematode worm</name>
    <dbReference type="NCBI Taxonomy" id="13658"/>
    <lineage>
        <taxon>Eukaryota</taxon>
        <taxon>Metazoa</taxon>
        <taxon>Ecdysozoa</taxon>
        <taxon>Nematoda</taxon>
        <taxon>Enoplea</taxon>
        <taxon>Dorylaimia</taxon>
        <taxon>Mermithida</taxon>
        <taxon>Mermithoidea</taxon>
        <taxon>Mermithidae</taxon>
        <taxon>Romanomermis</taxon>
    </lineage>
</organism>
<reference evidence="2" key="1">
    <citation type="submission" date="2022-11" db="UniProtKB">
        <authorList>
            <consortium name="WormBaseParasite"/>
        </authorList>
    </citation>
    <scope>IDENTIFICATION</scope>
</reference>
<evidence type="ECO:0000313" key="1">
    <source>
        <dbReference type="Proteomes" id="UP000887565"/>
    </source>
</evidence>
<keyword evidence="1" id="KW-1185">Reference proteome</keyword>
<dbReference type="AlphaFoldDB" id="A0A915J4Y1"/>
<name>A0A915J4Y1_ROMCU</name>
<sequence>MFKEKNLLALRTLCNISIIGFKKTFSTSDSSRKTPNTARPSEVKLDVLSCKIHGRLLCPTFAHIVDGGCKIFQYQM</sequence>